<comment type="caution">
    <text evidence="1">The sequence shown here is derived from an EMBL/GenBank/DDBJ whole genome shotgun (WGS) entry which is preliminary data.</text>
</comment>
<dbReference type="AlphaFoldDB" id="A0A9D4KH62"/>
<gene>
    <name evidence="1" type="ORF">DPMN_112788</name>
</gene>
<name>A0A9D4KH62_DREPO</name>
<protein>
    <submittedName>
        <fullName evidence="1">Uncharacterized protein</fullName>
    </submittedName>
</protein>
<keyword evidence="2" id="KW-1185">Reference proteome</keyword>
<organism evidence="1 2">
    <name type="scientific">Dreissena polymorpha</name>
    <name type="common">Zebra mussel</name>
    <name type="synonym">Mytilus polymorpha</name>
    <dbReference type="NCBI Taxonomy" id="45954"/>
    <lineage>
        <taxon>Eukaryota</taxon>
        <taxon>Metazoa</taxon>
        <taxon>Spiralia</taxon>
        <taxon>Lophotrochozoa</taxon>
        <taxon>Mollusca</taxon>
        <taxon>Bivalvia</taxon>
        <taxon>Autobranchia</taxon>
        <taxon>Heteroconchia</taxon>
        <taxon>Euheterodonta</taxon>
        <taxon>Imparidentia</taxon>
        <taxon>Neoheterodontei</taxon>
        <taxon>Myida</taxon>
        <taxon>Dreissenoidea</taxon>
        <taxon>Dreissenidae</taxon>
        <taxon>Dreissena</taxon>
    </lineage>
</organism>
<dbReference type="EMBL" id="JAIWYP010000004">
    <property type="protein sequence ID" value="KAH3839359.1"/>
    <property type="molecule type" value="Genomic_DNA"/>
</dbReference>
<dbReference type="Proteomes" id="UP000828390">
    <property type="component" value="Unassembled WGS sequence"/>
</dbReference>
<reference evidence="1" key="1">
    <citation type="journal article" date="2019" name="bioRxiv">
        <title>The Genome of the Zebra Mussel, Dreissena polymorpha: A Resource for Invasive Species Research.</title>
        <authorList>
            <person name="McCartney M.A."/>
            <person name="Auch B."/>
            <person name="Kono T."/>
            <person name="Mallez S."/>
            <person name="Zhang Y."/>
            <person name="Obille A."/>
            <person name="Becker A."/>
            <person name="Abrahante J.E."/>
            <person name="Garbe J."/>
            <person name="Badalamenti J.P."/>
            <person name="Herman A."/>
            <person name="Mangelson H."/>
            <person name="Liachko I."/>
            <person name="Sullivan S."/>
            <person name="Sone E.D."/>
            <person name="Koren S."/>
            <person name="Silverstein K.A.T."/>
            <person name="Beckman K.B."/>
            <person name="Gohl D.M."/>
        </authorList>
    </citation>
    <scope>NUCLEOTIDE SEQUENCE</scope>
    <source>
        <strain evidence="1">Duluth1</strain>
        <tissue evidence="1">Whole animal</tissue>
    </source>
</reference>
<sequence>MPSKKDCLAKKKPSKFTKNKVMVPADNEALQASQAYVIVHVQTEAHAAPSDAACPDPGPQADTDYVALGEAEAVVDGM</sequence>
<proteinExistence type="predicted"/>
<evidence type="ECO:0000313" key="1">
    <source>
        <dbReference type="EMBL" id="KAH3839359.1"/>
    </source>
</evidence>
<reference evidence="1" key="2">
    <citation type="submission" date="2020-11" db="EMBL/GenBank/DDBJ databases">
        <authorList>
            <person name="McCartney M.A."/>
            <person name="Auch B."/>
            <person name="Kono T."/>
            <person name="Mallez S."/>
            <person name="Becker A."/>
            <person name="Gohl D.M."/>
            <person name="Silverstein K.A.T."/>
            <person name="Koren S."/>
            <person name="Bechman K.B."/>
            <person name="Herman A."/>
            <person name="Abrahante J.E."/>
            <person name="Garbe J."/>
        </authorList>
    </citation>
    <scope>NUCLEOTIDE SEQUENCE</scope>
    <source>
        <strain evidence="1">Duluth1</strain>
        <tissue evidence="1">Whole animal</tissue>
    </source>
</reference>
<accession>A0A9D4KH62</accession>
<evidence type="ECO:0000313" key="2">
    <source>
        <dbReference type="Proteomes" id="UP000828390"/>
    </source>
</evidence>